<dbReference type="Gene3D" id="3.90.1590.10">
    <property type="entry name" value="glutathione-dependent formaldehyde- activating enzyme (gfa)"/>
    <property type="match status" value="1"/>
</dbReference>
<dbReference type="EMBL" id="KN840732">
    <property type="protein sequence ID" value="KIP01830.1"/>
    <property type="molecule type" value="Genomic_DNA"/>
</dbReference>
<dbReference type="GO" id="GO:0016846">
    <property type="term" value="F:carbon-sulfur lyase activity"/>
    <property type="evidence" value="ECO:0007669"/>
    <property type="project" value="InterPro"/>
</dbReference>
<sequence length="138" mass="15801">MIYPGGCYCSSVRYEVNVQSATETRTSICHCRSCKKFFGTGFGLTTKVPKNSFRITQGSLKEHISDNGATVLCREFCERCGTGILEYGKESASKFRYIMTGTFDNPGEFPPEGEFFCKEREQWMPEIHNIFHKREIHD</sequence>
<evidence type="ECO:0000256" key="2">
    <source>
        <dbReference type="ARBA" id="ARBA00022723"/>
    </source>
</evidence>
<reference evidence="6 7" key="1">
    <citation type="journal article" date="2014" name="PLoS Genet.">
        <title>Analysis of the Phlebiopsis gigantea genome, transcriptome and secretome provides insight into its pioneer colonization strategies of wood.</title>
        <authorList>
            <person name="Hori C."/>
            <person name="Ishida T."/>
            <person name="Igarashi K."/>
            <person name="Samejima M."/>
            <person name="Suzuki H."/>
            <person name="Master E."/>
            <person name="Ferreira P."/>
            <person name="Ruiz-Duenas F.J."/>
            <person name="Held B."/>
            <person name="Canessa P."/>
            <person name="Larrondo L.F."/>
            <person name="Schmoll M."/>
            <person name="Druzhinina I.S."/>
            <person name="Kubicek C.P."/>
            <person name="Gaskell J.A."/>
            <person name="Kersten P."/>
            <person name="St John F."/>
            <person name="Glasner J."/>
            <person name="Sabat G."/>
            <person name="Splinter BonDurant S."/>
            <person name="Syed K."/>
            <person name="Yadav J."/>
            <person name="Mgbeahuruike A.C."/>
            <person name="Kovalchuk A."/>
            <person name="Asiegbu F.O."/>
            <person name="Lackner G."/>
            <person name="Hoffmeister D."/>
            <person name="Rencoret J."/>
            <person name="Gutierrez A."/>
            <person name="Sun H."/>
            <person name="Lindquist E."/>
            <person name="Barry K."/>
            <person name="Riley R."/>
            <person name="Grigoriev I.V."/>
            <person name="Henrissat B."/>
            <person name="Kues U."/>
            <person name="Berka R.M."/>
            <person name="Martinez A.T."/>
            <person name="Covert S.F."/>
            <person name="Blanchette R.A."/>
            <person name="Cullen D."/>
        </authorList>
    </citation>
    <scope>NUCLEOTIDE SEQUENCE [LARGE SCALE GENOMIC DNA]</scope>
    <source>
        <strain evidence="6 7">11061_1 CR5-6</strain>
    </source>
</reference>
<evidence type="ECO:0000259" key="5">
    <source>
        <dbReference type="PROSITE" id="PS51891"/>
    </source>
</evidence>
<dbReference type="Proteomes" id="UP000053257">
    <property type="component" value="Unassembled WGS sequence"/>
</dbReference>
<protein>
    <recommendedName>
        <fullName evidence="5">CENP-V/GFA domain-containing protein</fullName>
    </recommendedName>
</protein>
<proteinExistence type="inferred from homology"/>
<organism evidence="6 7">
    <name type="scientific">Phlebiopsis gigantea (strain 11061_1 CR5-6)</name>
    <name type="common">White-rot fungus</name>
    <name type="synonym">Peniophora gigantea</name>
    <dbReference type="NCBI Taxonomy" id="745531"/>
    <lineage>
        <taxon>Eukaryota</taxon>
        <taxon>Fungi</taxon>
        <taxon>Dikarya</taxon>
        <taxon>Basidiomycota</taxon>
        <taxon>Agaricomycotina</taxon>
        <taxon>Agaricomycetes</taxon>
        <taxon>Polyporales</taxon>
        <taxon>Phanerochaetaceae</taxon>
        <taxon>Phlebiopsis</taxon>
    </lineage>
</organism>
<accession>A0A0C3S2H1</accession>
<dbReference type="PANTHER" id="PTHR33337:SF40">
    <property type="entry name" value="CENP-V_GFA DOMAIN-CONTAINING PROTEIN-RELATED"/>
    <property type="match status" value="1"/>
</dbReference>
<evidence type="ECO:0000256" key="3">
    <source>
        <dbReference type="ARBA" id="ARBA00022833"/>
    </source>
</evidence>
<dbReference type="SUPFAM" id="SSF51316">
    <property type="entry name" value="Mss4-like"/>
    <property type="match status" value="1"/>
</dbReference>
<evidence type="ECO:0000256" key="1">
    <source>
        <dbReference type="ARBA" id="ARBA00005495"/>
    </source>
</evidence>
<dbReference type="STRING" id="745531.A0A0C3S2H1"/>
<keyword evidence="2" id="KW-0479">Metal-binding</keyword>
<dbReference type="GO" id="GO:0046872">
    <property type="term" value="F:metal ion binding"/>
    <property type="evidence" value="ECO:0007669"/>
    <property type="project" value="UniProtKB-KW"/>
</dbReference>
<dbReference type="Pfam" id="PF04828">
    <property type="entry name" value="GFA"/>
    <property type="match status" value="1"/>
</dbReference>
<name>A0A0C3S2H1_PHLG1</name>
<keyword evidence="4" id="KW-0456">Lyase</keyword>
<evidence type="ECO:0000256" key="4">
    <source>
        <dbReference type="ARBA" id="ARBA00023239"/>
    </source>
</evidence>
<evidence type="ECO:0000313" key="6">
    <source>
        <dbReference type="EMBL" id="KIP01830.1"/>
    </source>
</evidence>
<dbReference type="OrthoDB" id="9985472at2759"/>
<keyword evidence="7" id="KW-1185">Reference proteome</keyword>
<evidence type="ECO:0000313" key="7">
    <source>
        <dbReference type="Proteomes" id="UP000053257"/>
    </source>
</evidence>
<feature type="domain" description="CENP-V/GFA" evidence="5">
    <location>
        <begin position="3"/>
        <end position="110"/>
    </location>
</feature>
<dbReference type="PROSITE" id="PS51891">
    <property type="entry name" value="CENP_V_GFA"/>
    <property type="match status" value="1"/>
</dbReference>
<dbReference type="PANTHER" id="PTHR33337">
    <property type="entry name" value="GFA DOMAIN-CONTAINING PROTEIN"/>
    <property type="match status" value="1"/>
</dbReference>
<dbReference type="AlphaFoldDB" id="A0A0C3S2H1"/>
<comment type="similarity">
    <text evidence="1">Belongs to the Gfa family.</text>
</comment>
<gene>
    <name evidence="6" type="ORF">PHLGIDRAFT_326289</name>
</gene>
<dbReference type="HOGENOM" id="CLU_055491_3_1_1"/>
<dbReference type="InterPro" id="IPR006913">
    <property type="entry name" value="CENP-V/GFA"/>
</dbReference>
<keyword evidence="3" id="KW-0862">Zinc</keyword>
<dbReference type="InterPro" id="IPR011057">
    <property type="entry name" value="Mss4-like_sf"/>
</dbReference>